<dbReference type="InterPro" id="IPR000600">
    <property type="entry name" value="ROK"/>
</dbReference>
<proteinExistence type="inferred from homology"/>
<dbReference type="PANTHER" id="PTHR18964:SF170">
    <property type="entry name" value="SUGAR KINASE"/>
    <property type="match status" value="1"/>
</dbReference>
<dbReference type="PANTHER" id="PTHR18964">
    <property type="entry name" value="ROK (REPRESSOR, ORF, KINASE) FAMILY"/>
    <property type="match status" value="1"/>
</dbReference>
<accession>A0A2S0NJ10</accession>
<protein>
    <submittedName>
        <fullName evidence="2">ROK family protein</fullName>
    </submittedName>
</protein>
<dbReference type="RefSeq" id="WP_303662330.1">
    <property type="nucleotide sequence ID" value="NZ_CP027019.1"/>
</dbReference>
<dbReference type="Pfam" id="PF00480">
    <property type="entry name" value="ROK"/>
    <property type="match status" value="1"/>
</dbReference>
<dbReference type="Proteomes" id="UP000239250">
    <property type="component" value="Chromosome"/>
</dbReference>
<dbReference type="InterPro" id="IPR043129">
    <property type="entry name" value="ATPase_NBD"/>
</dbReference>
<comment type="similarity">
    <text evidence="1">Belongs to the ROK (NagC/XylR) family.</text>
</comment>
<organism evidence="2 3">
    <name type="scientific">Williamsoniiplasma luminosum</name>
    <dbReference type="NCBI Taxonomy" id="214888"/>
    <lineage>
        <taxon>Bacteria</taxon>
        <taxon>Bacillati</taxon>
        <taxon>Mycoplasmatota</taxon>
        <taxon>Mollicutes</taxon>
        <taxon>Entomoplasmatales</taxon>
        <taxon>Williamsoniiplasma</taxon>
    </lineage>
</organism>
<name>A0A2S0NJ10_9MOLU</name>
<evidence type="ECO:0000256" key="1">
    <source>
        <dbReference type="ARBA" id="ARBA00006479"/>
    </source>
</evidence>
<evidence type="ECO:0000313" key="2">
    <source>
        <dbReference type="EMBL" id="AVP48984.1"/>
    </source>
</evidence>
<dbReference type="Gene3D" id="3.30.420.40">
    <property type="match status" value="2"/>
</dbReference>
<dbReference type="CDD" id="cd24152">
    <property type="entry name" value="ASKHA_NBD_ROK-like"/>
    <property type="match status" value="1"/>
</dbReference>
<dbReference type="AlphaFoldDB" id="A0A2S0NJ10"/>
<gene>
    <name evidence="2" type="ORF">C5T88_00045</name>
</gene>
<dbReference type="EMBL" id="CP027019">
    <property type="protein sequence ID" value="AVP48984.1"/>
    <property type="molecule type" value="Genomic_DNA"/>
</dbReference>
<evidence type="ECO:0000313" key="3">
    <source>
        <dbReference type="Proteomes" id="UP000239250"/>
    </source>
</evidence>
<reference evidence="3" key="1">
    <citation type="submission" date="2018-02" db="EMBL/GenBank/DDBJ databases">
        <title>Firefly genomes illuminate parallel origins of bioluminescence in beetles.</title>
        <authorList>
            <person name="Fallon T.R."/>
            <person name="Lower S.E.S."/>
            <person name="Behringer M."/>
            <person name="Weng J.-K."/>
        </authorList>
    </citation>
    <scope>NUCLEOTIDE SEQUENCE [LARGE SCALE GENOMIC DNA]</scope>
</reference>
<dbReference type="SUPFAM" id="SSF53067">
    <property type="entry name" value="Actin-like ATPase domain"/>
    <property type="match status" value="1"/>
</dbReference>
<sequence>MNLVLDIGGMSTKIAICDNNNKFIYRHNFSYPNLISIDVLVRELEQRIFDIILTNKIDNICISSPGNVNPVSGEIKGLSAIQGLETFNFKLTWEPKFKLPVFIDNDANCAAIAELEYGNAKNEKNVVVIVIGTGVGGSLIIDGKIHRGNHFFAGEYGYLLNTKYGNDRYLNVSQSIGIANLIQSFKKRTNKEVNGEQIYDLYNTDNDAKTVVEEMIHNTSKLIYNLSFIIDPDLILIGGAISKNILFINLVNKELKTLYKKIGLEPQFLIKSCKYYNDSNLIGANMLSSLFGVKVD</sequence>